<evidence type="ECO:0000256" key="1">
    <source>
        <dbReference type="ARBA" id="ARBA00022723"/>
    </source>
</evidence>
<dbReference type="InterPro" id="IPR029063">
    <property type="entry name" value="SAM-dependent_MTases_sf"/>
</dbReference>
<evidence type="ECO:0000259" key="9">
    <source>
        <dbReference type="PROSITE" id="PS51157"/>
    </source>
</evidence>
<feature type="compositionally biased region" description="Acidic residues" evidence="7">
    <location>
        <begin position="3668"/>
        <end position="3678"/>
    </location>
</feature>
<feature type="compositionally biased region" description="Low complexity" evidence="7">
    <location>
        <begin position="1384"/>
        <end position="1393"/>
    </location>
</feature>
<name>A0ABQ8UH86_9EUKA</name>
<feature type="compositionally biased region" description="Basic and acidic residues" evidence="7">
    <location>
        <begin position="3644"/>
        <end position="3653"/>
    </location>
</feature>
<dbReference type="PROSITE" id="PS50237">
    <property type="entry name" value="HECT"/>
    <property type="match status" value="1"/>
</dbReference>
<feature type="compositionally biased region" description="Low complexity" evidence="7">
    <location>
        <begin position="3599"/>
        <end position="3618"/>
    </location>
</feature>
<keyword evidence="1" id="KW-0479">Metal-binding</keyword>
<dbReference type="Gene3D" id="3.90.1750.10">
    <property type="entry name" value="Hect, E3 ligase catalytic domains"/>
    <property type="match status" value="1"/>
</dbReference>
<evidence type="ECO:0000256" key="2">
    <source>
        <dbReference type="ARBA" id="ARBA00022771"/>
    </source>
</evidence>
<protein>
    <submittedName>
        <fullName evidence="10">E3 ubiquitin-protein ligase HERC2</fullName>
    </submittedName>
</protein>
<evidence type="ECO:0000256" key="5">
    <source>
        <dbReference type="PROSITE-ProRule" id="PRU00104"/>
    </source>
</evidence>
<feature type="compositionally biased region" description="Basic and acidic residues" evidence="7">
    <location>
        <begin position="2945"/>
        <end position="2976"/>
    </location>
</feature>
<dbReference type="Pfam" id="PF00632">
    <property type="entry name" value="HECT"/>
    <property type="match status" value="1"/>
</dbReference>
<dbReference type="InterPro" id="IPR035914">
    <property type="entry name" value="Sperma_CUB_dom_sf"/>
</dbReference>
<comment type="caution">
    <text evidence="10">The sequence shown here is derived from an EMBL/GenBank/DDBJ whole genome shotgun (WGS) entry which is preliminary data.</text>
</comment>
<accession>A0ABQ8UH86</accession>
<dbReference type="SUPFAM" id="SSF56204">
    <property type="entry name" value="Hect, E3 ligase catalytic domain"/>
    <property type="match status" value="2"/>
</dbReference>
<feature type="region of interest" description="Disordered" evidence="7">
    <location>
        <begin position="1028"/>
        <end position="1079"/>
    </location>
</feature>
<dbReference type="PROSITE" id="PS51157">
    <property type="entry name" value="ZF_UBR"/>
    <property type="match status" value="1"/>
</dbReference>
<feature type="region of interest" description="Disordered" evidence="7">
    <location>
        <begin position="3590"/>
        <end position="3680"/>
    </location>
</feature>
<dbReference type="SUPFAM" id="SSF49854">
    <property type="entry name" value="Spermadhesin, CUB domain"/>
    <property type="match status" value="1"/>
</dbReference>
<feature type="domain" description="UBR-type" evidence="9">
    <location>
        <begin position="2423"/>
        <end position="2498"/>
    </location>
</feature>
<feature type="compositionally biased region" description="Low complexity" evidence="7">
    <location>
        <begin position="2641"/>
        <end position="2652"/>
    </location>
</feature>
<evidence type="ECO:0000259" key="8">
    <source>
        <dbReference type="PROSITE" id="PS50237"/>
    </source>
</evidence>
<feature type="domain" description="HECT" evidence="8">
    <location>
        <begin position="3813"/>
        <end position="4213"/>
    </location>
</feature>
<feature type="region of interest" description="Disordered" evidence="7">
    <location>
        <begin position="1384"/>
        <end position="1405"/>
    </location>
</feature>
<evidence type="ECO:0000313" key="10">
    <source>
        <dbReference type="EMBL" id="KAJ4457548.1"/>
    </source>
</evidence>
<feature type="compositionally biased region" description="Basic and acidic residues" evidence="7">
    <location>
        <begin position="2905"/>
        <end position="2917"/>
    </location>
</feature>
<dbReference type="Proteomes" id="UP001141327">
    <property type="component" value="Unassembled WGS sequence"/>
</dbReference>
<feature type="active site" description="Glycyl thioester intermediate" evidence="5">
    <location>
        <position position="4171"/>
    </location>
</feature>
<dbReference type="InterPro" id="IPR035983">
    <property type="entry name" value="Hect_E3_ubiquitin_ligase"/>
</dbReference>
<feature type="region of interest" description="Disordered" evidence="7">
    <location>
        <begin position="1783"/>
        <end position="1820"/>
    </location>
</feature>
<reference evidence="10" key="1">
    <citation type="journal article" date="2022" name="bioRxiv">
        <title>Genomics of Preaxostyla Flagellates Illuminates Evolutionary Transitions and the Path Towards Mitochondrial Loss.</title>
        <authorList>
            <person name="Novak L.V.F."/>
            <person name="Treitli S.C."/>
            <person name="Pyrih J."/>
            <person name="Halakuc P."/>
            <person name="Pipaliya S.V."/>
            <person name="Vacek V."/>
            <person name="Brzon O."/>
            <person name="Soukal P."/>
            <person name="Eme L."/>
            <person name="Dacks J.B."/>
            <person name="Karnkowska A."/>
            <person name="Elias M."/>
            <person name="Hampl V."/>
        </authorList>
    </citation>
    <scope>NUCLEOTIDE SEQUENCE</scope>
    <source>
        <strain evidence="10">RCP-MX</strain>
    </source>
</reference>
<feature type="compositionally biased region" description="Basic and acidic residues" evidence="7">
    <location>
        <begin position="1808"/>
        <end position="1820"/>
    </location>
</feature>
<gene>
    <name evidence="10" type="ORF">PAPYR_6903</name>
</gene>
<dbReference type="Gene3D" id="3.40.50.150">
    <property type="entry name" value="Vaccinia Virus protein VP39"/>
    <property type="match status" value="1"/>
</dbReference>
<dbReference type="Gene3D" id="3.30.2410.10">
    <property type="entry name" value="Hect, E3 ligase catalytic domain"/>
    <property type="match status" value="1"/>
</dbReference>
<proteinExistence type="predicted"/>
<organism evidence="10 11">
    <name type="scientific">Paratrimastix pyriformis</name>
    <dbReference type="NCBI Taxonomy" id="342808"/>
    <lineage>
        <taxon>Eukaryota</taxon>
        <taxon>Metamonada</taxon>
        <taxon>Preaxostyla</taxon>
        <taxon>Paratrimastigidae</taxon>
        <taxon>Paratrimastix</taxon>
    </lineage>
</organism>
<dbReference type="Gene3D" id="2.60.120.290">
    <property type="entry name" value="Spermadhesin, CUB domain"/>
    <property type="match status" value="1"/>
</dbReference>
<evidence type="ECO:0000313" key="11">
    <source>
        <dbReference type="Proteomes" id="UP001141327"/>
    </source>
</evidence>
<feature type="region of interest" description="Disordered" evidence="7">
    <location>
        <begin position="2899"/>
        <end position="3004"/>
    </location>
</feature>
<dbReference type="SUPFAM" id="SSF53335">
    <property type="entry name" value="S-adenosyl-L-methionine-dependent methyltransferases"/>
    <property type="match status" value="1"/>
</dbReference>
<dbReference type="EMBL" id="JAPMOS010000044">
    <property type="protein sequence ID" value="KAJ4457548.1"/>
    <property type="molecule type" value="Genomic_DNA"/>
</dbReference>
<feature type="region of interest" description="Disordered" evidence="7">
    <location>
        <begin position="1338"/>
        <end position="1357"/>
    </location>
</feature>
<feature type="compositionally biased region" description="Acidic residues" evidence="7">
    <location>
        <begin position="2653"/>
        <end position="2676"/>
    </location>
</feature>
<evidence type="ECO:0000256" key="6">
    <source>
        <dbReference type="PROSITE-ProRule" id="PRU00508"/>
    </source>
</evidence>
<feature type="zinc finger region" description="UBR-type" evidence="6">
    <location>
        <begin position="2423"/>
        <end position="2498"/>
    </location>
</feature>
<feature type="compositionally biased region" description="Acidic residues" evidence="7">
    <location>
        <begin position="2985"/>
        <end position="2999"/>
    </location>
</feature>
<keyword evidence="11" id="KW-1185">Reference proteome</keyword>
<evidence type="ECO:0000256" key="3">
    <source>
        <dbReference type="ARBA" id="ARBA00022786"/>
    </source>
</evidence>
<sequence length="4214" mass="458396">MNGFTSLQHTALHPMTMVVSSSEQNADVTIKRLREASLLCNGYVLSLAWTQHSLQFEISPGPGVQYTFIEKSSHDHLAEEEGKQRAWSAYDRFHNALLSVDKQFKNILVLPNFRSTPPPIFPLVSDADAAKSWCPDPSVAVRLSMAAFAGPDAVVPAQDLATVLLAKLGELSFAHIPPTPFDPALALPTRVPFVVELHQDTFGRLGRLFGQLTELFFAIRPATPDAEVRRLADGLLGLMRVLRLNIIYLAKGMVDYAAVGLTPESRETFQKLLFRYINGELPAHPLIQKAIGAPLISESIDILTNGMDVFFDTTSCHALLKELLNSFLEASNHAFAQDGHTDPAAAERLQRSLKLMSSMLSMLSGQIADIMLPSTKKSAAAQASPAGPAAAAPAASAATATAVAASGPAVDPSKDLAELWDKFLEAHTTESRLLLNQIAAGTLDAEEPAPSSLSTFLQNFQRHFLSLFLEEKAPTDPAAEEAEQTPNNTQALLKAPAGTPLTLLPTTYPARKGIEAHALFEYLRQYAASLLRRGEVLLQAAASALAEAKTKRPEQQPQFVDRALHIIRHSLVGTMVRPFVTSLHMLKGSLLMAGQLVGPLTHMLKALDEIVAQLKGIEALEQEYLENEAGSAPAALTEVIKTGHPYQNNEDWTKSIRIPGATGYKLRFDPRTQTENRYDWMRVYTKEGADQSESVHMITGTDFPHNVVTIMSPLLVFQFHSDGSNTEWGVECEVTAIITEKFVALPWLLDMAKTVARQACACAGQLLASTPLTDIERNPHAAALVNCELLKGGLDEQFLTLFEKHYRDQEGDVVGTEASLAALLKSATPAPTEGTPAPSPSPAAGVPAILNAPALPANLVEKRTGLERLAQKALEEACARSAQLKTEGMPLLQQILMGDPNTDGGKLVAYLAEHEPKPFLAARVGAVLSVDAMRAGLVPLLYTDSILFAEAQAAVRLLTTPPPPPAAGATGPAVTPDPIGARLKAAWKSTECLVSWLAEQRQRTDAMTADQLVRRLRNLATILLHTPSPSRRVEPQPNPLLRGSSNPLMRASSGGAAPPMLSRGGAAPPMLSRGPSKEGSSLNMHAVVQMKKLASFRRVGSNLQVADVKTSLIMNFLRYFTEAEVVCLLAARRDRARCRIQGLKNFKTLVGSVKDRVLSVDILRGLTRAWAQMENPHYMVDLEGIGSLAAQVGGAFTALYTDLMGALTAGSLETALDARIRATALVTFNLAFRTCDTEYLKQIDLVAHCVKLMALPHDVMHFNELRSAATALFRSLTICLFEEEKRPEGQPATAFQPSEYQRLLLKTLCGMVDTAAQVFREDRENVLLLRAQFEGEKPEAGAKKGKKGKEPKAEERRGRSLFGRVASAVTAVLAKKPEEGAAAPAAAATATATAEEKPQGKPKPPVEDIQAYNVLSLLLVLLRKQPRIAGQLALAVVPSLISLIGTATPRVQRAAARILTAVLPSLPIENAPRIGELSILDYLMDFSAIPEYARLPAGQSPTALAETTAYQAGGLTQTALGEIAQGHPIYSTQEHLLELEKDKKKEPESASENPEDAAHVEASRIAYPLRDISAQSTRALGTAVQATLNQLLMADIEAALPGSHADEWRTNLRTRTSAAIKALPTTLLTAFPWLVEVKKRAALAPGAPVPPESPVPKPEEVKEAILTLLRTLVMLKSLAVGGTAQPITVGARVLDNNSSEEGTVVAFNMRDPMCKVVFDSTAKLAPRDCRVDSLQVVGKQAPVDPDEFPEPAALLRSLVEVLELAQLNQQAVDESRAARSAAQLAKEAEKKAKKDKKKRAPEAEAEPESEKPAEEEAPKDELTAAIDKAAAEPKKDAMDPRLPTLSGAHPVQVTARHDTAGTVALSPVRYRAGTLASATLLLSSLRTAVMSVFSVLTLSHEWIALIIEEHLVSSLIPLVLAPGSRDPLRALVARCAALSDRIFTDGLEVAGAPKASGSSAPKQLGGTRYEDAAFSNWGGEEIMGGGIRMAVGICNRCKHICIPTCRSCDVPFVQPLYTKRGTVQCTACRSVSAIRELECAFCRGTPTLYFGIFSGTELLTLSGLDFDHNKDRTSAFLRCPANQCVMRLPTVSEGPCNWDWKLECLRAPDKDIVSPTVFKQPELPEGDIWEFANGKALLPRKPRAEMQWQMVPFNLSKKFADEVGDVLRKVGPFGSFKEVAIWSQIPARAESLLRCAPVPEILAQVRSVKRTALLPAQEEPNDEIFDDTTAQVGPVVSLKPSVLLAMVQSFHLAEGMRVLVVGGECGVLALSCAKLVGKTGWMLALTAEGDTVKRFDLYLRTDPIHWAVMVKRSLFAYKPGDVAFDRVILTDPAPRRAILHAASLLKADGQLFYPDRDAERIAMATRTSPATADEITIADNTVIRLDSFSAVFPRSLPEQPDVDEKTLGEIKLELTARQCVDCGVCTHQGTGDNFTKQPFFACETCRLTGKLGVCQSCMTRCHAGHRLSLTRVALFYCDCPDSKVPASSRRGPCRSWWPEDAPLTPVTGRQVQYAWVCPSLDLSAPHYCCTHYARLLTWAGHPCLFRGKQEFECEGGRLFENLNPEKAMAAREEEAKFTATSTAAAPTEAGPAATAGAAAPATAAAAAAATATAPAVVEEIGDRMRIGLGLAASEMPPLPQAAAAAAPAAGEEGAAEEGEEAGAGEEEEGPEEEEEDHASVHSDGSDAPAPIPPSENVELADEKTIAPGQLYRLAKGAEVPHAFGGARPGEYNGLLCIVRKVAAPRAFVEIMHPELGLCAGQWVEIRCLEKLMSPANEAAASSSSGVNTQAILDEATAMKLSQIPDALVGAEQSVAQKLAGSALTQLLANWPVGRPFTQDSFGTPEAMFDMLKSLVMTLGEGASANEMDMLKTKMTQWLREDFERHKGRPVVPVAAPAAAAAAPAAEKKPAKAKAEKKPAKKVRFHQERQSGGGLFGCCASYQSSDDEHSGAEEEQHEEEEHSGSEEEHDDEEHTEKASVSTAPESTDEEDDDEEEEDEGISMAAADDGSLITFLMSHAMHLLRTPGAIRKALRVARSTAASAATQKKSGMPAALDMTKVVVEESNHNYSDNMDYRTPLRVAGARGLRIIFDRRCRTEANCDRLFFHRSSDYNSSIRDFHGTGAYDSFVIPNVDTVYFQFRSDGSSNDWGWKFYVVDASATEEEGPAAAPSSMTPEQRALRGALEFSVWVLQLLLEQPVEMCPALYTKATFTRVVRALTVVPDKHPLFLQLVSIITRLLSRWDQTWDIVSDDDQELVDMLGELTSGVRGMSNPQLRNDGTLPANIYAQLELVAAVATAERLQEEKDKKAEAAKKAAESGEPAAPEKRLSEDDLAMYPSEMDFTQCLIEVARIHECFREKKPLPPSLFATAYWNMLHDRIIESPHPYTTNWQTMVRFPNARRIDIAVDPRFAVDRDHNHAVLLSKTAFGRDDIVKLTERSSEPLRSSTDKLFVKLEAPSAPSSERNFGCFLAVHPDYEPEFVTRSLMAKRDFVQQLYDSMCDYKVWSTQLDGALFDAAAHYAFQMGTEHFYVSPDMIFSGGVPVVAATPAPSATSTPVPAASPMPAVHEEPVRLPSALVNMLRQQPSVQYGLNRNIPTPAPVEGAAAAPAAPGEAPAPEAAEPKPAEEEEHHEEEHHEAEEEEHHEEEHPAHAEHEDEEASEVSGRASSDDEEESEDDESVSMARGLFDEDAASHKSEGHKSAAGDELDPLVGLPVNALCLRYHLLRVYNWLVSRSLIGFNLGQLTNPWSLASGLAANRQLISGEVKMALWSEHIERSKYAGGMPSVTVNRTRNKQNPENTIFVQMMDQFTSMDRTRQLRSTNRAFQVKFVGEGATDQGGPYRESLSDMANELTARTTVQYQGGLPLLVPCSNRIHNVGQNRDCYVVDASSTEPRVLAMFRFLGKLMGIAIRTKVSAATQPRSPSPTIAHGHAWPGMACCFSRAHIPSLPSRLVARQNPFNLDLAPIVWKHLVNQKPEVADVEAIDEAFTQGKMIREWATPDDFDSLDLHWAVLSSAGKEVPLRPNGAEQPVSFEERCAYVDACEKFRLDEGLPQIAEIRRGICQIVPGDVLGILTWRELERRVCGSPEVDIPTLRRFTKYSGWEASSPTMAHLWRALESFTQEQRRAYLRFVTGRSRMPPPEEFANNMVEIQRFGHGGNGSVDGYLPVSHTCFNSIEVPAYSSYEALRTKFLYAITQCTSIDNDFQATGGFEQEE</sequence>
<evidence type="ECO:0000256" key="4">
    <source>
        <dbReference type="ARBA" id="ARBA00022833"/>
    </source>
</evidence>
<dbReference type="CDD" id="cd19671">
    <property type="entry name" value="UBR-box_UBR4_5_6_7"/>
    <property type="match status" value="1"/>
</dbReference>
<dbReference type="Pfam" id="PF02207">
    <property type="entry name" value="zf-UBR"/>
    <property type="match status" value="1"/>
</dbReference>
<keyword evidence="4" id="KW-0862">Zinc</keyword>
<dbReference type="PANTHER" id="PTHR46654">
    <property type="entry name" value="E3 UBIQUITIN-PROTEIN LIGASE HECTD3"/>
    <property type="match status" value="1"/>
</dbReference>
<evidence type="ECO:0000256" key="7">
    <source>
        <dbReference type="SAM" id="MobiDB-lite"/>
    </source>
</evidence>
<dbReference type="SMART" id="SM00119">
    <property type="entry name" value="HECTc"/>
    <property type="match status" value="1"/>
</dbReference>
<dbReference type="InterPro" id="IPR003126">
    <property type="entry name" value="Znf_UBR"/>
</dbReference>
<keyword evidence="2" id="KW-0863">Zinc-finger</keyword>
<dbReference type="PANTHER" id="PTHR46654:SF1">
    <property type="entry name" value="E3 UBIQUITIN-PROTEIN LIGASE HECTD3"/>
    <property type="match status" value="1"/>
</dbReference>
<feature type="region of interest" description="Disordered" evidence="7">
    <location>
        <begin position="3304"/>
        <end position="3327"/>
    </location>
</feature>
<dbReference type="SMART" id="SM00396">
    <property type="entry name" value="ZnF_UBR1"/>
    <property type="match status" value="1"/>
</dbReference>
<dbReference type="InterPro" id="IPR000569">
    <property type="entry name" value="HECT_dom"/>
</dbReference>
<keyword evidence="3 5" id="KW-0833">Ubl conjugation pathway</keyword>
<dbReference type="InterPro" id="IPR042469">
    <property type="entry name" value="HECTD3"/>
</dbReference>
<feature type="region of interest" description="Disordered" evidence="7">
    <location>
        <begin position="2639"/>
        <end position="2695"/>
    </location>
</feature>